<evidence type="ECO:0008006" key="3">
    <source>
        <dbReference type="Google" id="ProtNLM"/>
    </source>
</evidence>
<dbReference type="KEGG" id="syw:SYNW2296"/>
<dbReference type="HOGENOM" id="CLU_1093051_0_0_3"/>
<reference evidence="1 2" key="1">
    <citation type="journal article" date="2003" name="Nature">
        <title>The genome of a motile marine Synechococcus.</title>
        <authorList>
            <person name="Palenik B."/>
            <person name="Brahamsha B."/>
            <person name="Larimer F."/>
            <person name="Land M."/>
            <person name="Hauser L."/>
            <person name="Chain P."/>
            <person name="Lamerdin J."/>
            <person name="Regala W."/>
            <person name="Allen E.A."/>
            <person name="McCarren J."/>
            <person name="Paulsen I."/>
            <person name="Dufresne A."/>
            <person name="Partensky F."/>
            <person name="Webb E."/>
            <person name="Waterbury J."/>
        </authorList>
    </citation>
    <scope>NUCLEOTIDE SEQUENCE [LARGE SCALE GENOMIC DNA]</scope>
    <source>
        <strain evidence="1 2">WH8102</strain>
    </source>
</reference>
<gene>
    <name evidence="1" type="ordered locus">SYNW2296</name>
</gene>
<dbReference type="RefSeq" id="WP_011129149.1">
    <property type="nucleotide sequence ID" value="NC_005070.1"/>
</dbReference>
<accession>Q7U3Y1</accession>
<evidence type="ECO:0000313" key="2">
    <source>
        <dbReference type="Proteomes" id="UP000001422"/>
    </source>
</evidence>
<name>Q7U3Y1_PARMW</name>
<dbReference type="InterPro" id="IPR027417">
    <property type="entry name" value="P-loop_NTPase"/>
</dbReference>
<dbReference type="eggNOG" id="ENOG5030UWV">
    <property type="taxonomic scope" value="Bacteria"/>
</dbReference>
<dbReference type="Proteomes" id="UP000001422">
    <property type="component" value="Chromosome"/>
</dbReference>
<evidence type="ECO:0000313" key="1">
    <source>
        <dbReference type="EMBL" id="CAE08811.1"/>
    </source>
</evidence>
<protein>
    <recommendedName>
        <fullName evidence="3">Sulfotransferase domain-containing protein</fullName>
    </recommendedName>
</protein>
<keyword evidence="2" id="KW-1185">Reference proteome</keyword>
<organism evidence="1 2">
    <name type="scientific">Parasynechococcus marenigrum (strain WH8102)</name>
    <dbReference type="NCBI Taxonomy" id="84588"/>
    <lineage>
        <taxon>Bacteria</taxon>
        <taxon>Bacillati</taxon>
        <taxon>Cyanobacteriota</taxon>
        <taxon>Cyanophyceae</taxon>
        <taxon>Synechococcales</taxon>
        <taxon>Prochlorococcaceae</taxon>
        <taxon>Parasynechococcus</taxon>
        <taxon>Parasynechococcus marenigrum</taxon>
    </lineage>
</organism>
<dbReference type="EMBL" id="BX569695">
    <property type="protein sequence ID" value="CAE08811.1"/>
    <property type="molecule type" value="Genomic_DNA"/>
</dbReference>
<proteinExistence type="predicted"/>
<dbReference type="SUPFAM" id="SSF52540">
    <property type="entry name" value="P-loop containing nucleoside triphosphate hydrolases"/>
    <property type="match status" value="1"/>
</dbReference>
<dbReference type="AlphaFoldDB" id="Q7U3Y1"/>
<dbReference type="Gene3D" id="3.40.50.300">
    <property type="entry name" value="P-loop containing nucleotide triphosphate hydrolases"/>
    <property type="match status" value="1"/>
</dbReference>
<sequence length="269" mass="31420">MVFTSLKVFGERNTGTNFLQSFLRLNTSLKVLKGGDGGREDIKKQFKDFVLKHDIKDPFAQKLVMESLLDQESTKRSQINFGWKHANVCPKTLSKASGFEDVCFVFIIRNPWRFISSLHQKPYNLLPKPTDDLSHFVRSPIYVNQRDRLSSRLIKSPVELWNRKVRSYFEFNLVHPKQSLIVYYENLVLSPDGFADQLRKYCTVNEKIIVPNDSSKKHRGDTKTFTEFCQEVRRYNPRKVLGEDMFSLIAAHLDRDLIAQTPYQECFDI</sequence>